<protein>
    <submittedName>
        <fullName evidence="2">Uncharacterized protein</fullName>
    </submittedName>
</protein>
<dbReference type="PATRIC" id="fig|662479.7.peg.3472"/>
<feature type="compositionally biased region" description="Polar residues" evidence="1">
    <location>
        <begin position="9"/>
        <end position="23"/>
    </location>
</feature>
<dbReference type="Proteomes" id="UP000011550">
    <property type="component" value="Unassembled WGS sequence"/>
</dbReference>
<feature type="compositionally biased region" description="Polar residues" evidence="1">
    <location>
        <begin position="58"/>
        <end position="72"/>
    </location>
</feature>
<keyword evidence="3" id="KW-1185">Reference proteome</keyword>
<sequence>MNEDGDDFGNSTRRSVLTGNRTLETAGLFAGCPGQGGTGTTETSQTKTETATGATPIETPTETDASDGSYTVSIDPVRWAESESVSETGNANTGSWADTGITLGLGAPKGVWLTTRYHTSMTPRFRDAPSMTTPMNYSTTQSASQTSSLESAT</sequence>
<dbReference type="AlphaFoldDB" id="M0I416"/>
<dbReference type="STRING" id="662479.C440_17106"/>
<feature type="compositionally biased region" description="Low complexity" evidence="1">
    <location>
        <begin position="40"/>
        <end position="55"/>
    </location>
</feature>
<feature type="region of interest" description="Disordered" evidence="1">
    <location>
        <begin position="123"/>
        <end position="153"/>
    </location>
</feature>
<evidence type="ECO:0000256" key="1">
    <source>
        <dbReference type="SAM" id="MobiDB-lite"/>
    </source>
</evidence>
<evidence type="ECO:0000313" key="3">
    <source>
        <dbReference type="Proteomes" id="UP000011550"/>
    </source>
</evidence>
<reference evidence="2 3" key="1">
    <citation type="journal article" date="2014" name="PLoS Genet.">
        <title>Phylogenetically driven sequencing of extremely halophilic archaea reveals strategies for static and dynamic osmo-response.</title>
        <authorList>
            <person name="Becker E.A."/>
            <person name="Seitzer P.M."/>
            <person name="Tritt A."/>
            <person name="Larsen D."/>
            <person name="Krusor M."/>
            <person name="Yao A.I."/>
            <person name="Wu D."/>
            <person name="Madern D."/>
            <person name="Eisen J.A."/>
            <person name="Darling A.E."/>
            <person name="Facciotti M.T."/>
        </authorList>
    </citation>
    <scope>NUCLEOTIDE SEQUENCE [LARGE SCALE GENOMIC DNA]</scope>
    <source>
        <strain evidence="2 3">ATCC BAA-1512</strain>
    </source>
</reference>
<dbReference type="RefSeq" id="WP_008321900.1">
    <property type="nucleotide sequence ID" value="NZ_AOLN01000020.1"/>
</dbReference>
<evidence type="ECO:0000313" key="2">
    <source>
        <dbReference type="EMBL" id="ELZ90144.1"/>
    </source>
</evidence>
<feature type="compositionally biased region" description="Polar residues" evidence="1">
    <location>
        <begin position="83"/>
        <end position="96"/>
    </location>
</feature>
<feature type="compositionally biased region" description="Low complexity" evidence="1">
    <location>
        <begin position="138"/>
        <end position="153"/>
    </location>
</feature>
<name>M0I416_9EURY</name>
<accession>M0I416</accession>
<organism evidence="2 3">
    <name type="scientific">Haloferax mucosum ATCC BAA-1512</name>
    <dbReference type="NCBI Taxonomy" id="662479"/>
    <lineage>
        <taxon>Archaea</taxon>
        <taxon>Methanobacteriati</taxon>
        <taxon>Methanobacteriota</taxon>
        <taxon>Stenosarchaea group</taxon>
        <taxon>Halobacteria</taxon>
        <taxon>Halobacteriales</taxon>
        <taxon>Haloferacaceae</taxon>
        <taxon>Haloferax</taxon>
    </lineage>
</organism>
<gene>
    <name evidence="2" type="ORF">C440_17106</name>
</gene>
<proteinExistence type="predicted"/>
<comment type="caution">
    <text evidence="2">The sequence shown here is derived from an EMBL/GenBank/DDBJ whole genome shotgun (WGS) entry which is preliminary data.</text>
</comment>
<feature type="region of interest" description="Disordered" evidence="1">
    <location>
        <begin position="1"/>
        <end position="101"/>
    </location>
</feature>
<dbReference type="EMBL" id="AOLN01000020">
    <property type="protein sequence ID" value="ELZ90144.1"/>
    <property type="molecule type" value="Genomic_DNA"/>
</dbReference>